<dbReference type="Ensembl" id="ENSSORT00005031827.1">
    <property type="protein sequence ID" value="ENSSORP00005030962.1"/>
    <property type="gene ID" value="ENSSORG00005014766.1"/>
</dbReference>
<organism evidence="2 3">
    <name type="scientific">Sphaeramia orbicularis</name>
    <name type="common">orbiculate cardinalfish</name>
    <dbReference type="NCBI Taxonomy" id="375764"/>
    <lineage>
        <taxon>Eukaryota</taxon>
        <taxon>Metazoa</taxon>
        <taxon>Chordata</taxon>
        <taxon>Craniata</taxon>
        <taxon>Vertebrata</taxon>
        <taxon>Euteleostomi</taxon>
        <taxon>Actinopterygii</taxon>
        <taxon>Neopterygii</taxon>
        <taxon>Teleostei</taxon>
        <taxon>Neoteleostei</taxon>
        <taxon>Acanthomorphata</taxon>
        <taxon>Gobiaria</taxon>
        <taxon>Kurtiformes</taxon>
        <taxon>Apogonoidei</taxon>
        <taxon>Apogonidae</taxon>
        <taxon>Apogoninae</taxon>
        <taxon>Sphaeramia</taxon>
    </lineage>
</organism>
<dbReference type="PANTHER" id="PTHR46791:SF11">
    <property type="entry name" value="INTEGRASE CATALYTIC DOMAIN-CONTAINING PROTEIN"/>
    <property type="match status" value="1"/>
</dbReference>
<evidence type="ECO:0000313" key="2">
    <source>
        <dbReference type="Ensembl" id="ENSSORP00005030962.1"/>
    </source>
</evidence>
<evidence type="ECO:0000313" key="3">
    <source>
        <dbReference type="Proteomes" id="UP000472271"/>
    </source>
</evidence>
<name>A0A673ARF5_9TELE</name>
<sequence length="474" mass="53679">KVKMNHKANIPSSSDQSASNAAISRITDVLNQPHLNLDYLQYIVNQEAFILTAASSTLNIPAEIVECLLSLQSKIHAAVSQESPCAFIRAGERGRPKFIFSEELLSRLIDLPLPVSCIANLLRVSQSTIFWRMRELGLSTRSTYSSLTDSELDDAVQSIKSRIPNAGYRMVKGCLQADGHRVQWDRIKESMQSRCSRSFGKDGTAGVRTYTVRLFIYYLFPYLFMEEGDRSLSFHILFSRYNIVIFGAIDGYSRKIFYLEPATNNRSNTAHSFFMKAVENYGWPSRVRGDEGVENVSIAETMFIVKGSGRGSFIAGRSVHNQRIECLWRDVWTSVTHLYYEVLHSLEEDGLLHLADFVHLFCAHYVFLPRLAEALHTFTEGWDNHPLRSEGGLSPNQLWVLGHMKNPCVLNEDLQEPHGVQVQEIECPLTPYIMETVQSMINPLASSESFGRDIYITMVQCVESLMATQELPEI</sequence>
<dbReference type="AlphaFoldDB" id="A0A673ARF5"/>
<dbReference type="Pfam" id="PF24764">
    <property type="entry name" value="rva_4"/>
    <property type="match status" value="1"/>
</dbReference>
<dbReference type="Proteomes" id="UP000472271">
    <property type="component" value="Chromosome 6"/>
</dbReference>
<evidence type="ECO:0000259" key="1">
    <source>
        <dbReference type="Pfam" id="PF24764"/>
    </source>
</evidence>
<accession>A0A673ARF5</accession>
<dbReference type="InParanoid" id="A0A673ARF5"/>
<dbReference type="InterPro" id="IPR058913">
    <property type="entry name" value="Integrase_dom_put"/>
</dbReference>
<feature type="domain" description="Integrase core" evidence="1">
    <location>
        <begin position="237"/>
        <end position="407"/>
    </location>
</feature>
<protein>
    <recommendedName>
        <fullName evidence="1">Integrase core domain-containing protein</fullName>
    </recommendedName>
</protein>
<reference evidence="2" key="2">
    <citation type="submission" date="2025-08" db="UniProtKB">
        <authorList>
            <consortium name="Ensembl"/>
        </authorList>
    </citation>
    <scope>IDENTIFICATION</scope>
</reference>
<dbReference type="SUPFAM" id="SSF53098">
    <property type="entry name" value="Ribonuclease H-like"/>
    <property type="match status" value="1"/>
</dbReference>
<reference evidence="2" key="3">
    <citation type="submission" date="2025-09" db="UniProtKB">
        <authorList>
            <consortium name="Ensembl"/>
        </authorList>
    </citation>
    <scope>IDENTIFICATION</scope>
</reference>
<dbReference type="PANTHER" id="PTHR46791">
    <property type="entry name" value="EXPRESSED PROTEIN"/>
    <property type="match status" value="1"/>
</dbReference>
<keyword evidence="3" id="KW-1185">Reference proteome</keyword>
<reference evidence="2" key="1">
    <citation type="submission" date="2019-06" db="EMBL/GenBank/DDBJ databases">
        <authorList>
            <consortium name="Wellcome Sanger Institute Data Sharing"/>
        </authorList>
    </citation>
    <scope>NUCLEOTIDE SEQUENCE [LARGE SCALE GENOMIC DNA]</scope>
</reference>
<dbReference type="InterPro" id="IPR012337">
    <property type="entry name" value="RNaseH-like_sf"/>
</dbReference>
<proteinExistence type="predicted"/>